<dbReference type="PANTHER" id="PTHR47331">
    <property type="entry name" value="PHD-TYPE DOMAIN-CONTAINING PROTEIN"/>
    <property type="match status" value="1"/>
</dbReference>
<feature type="compositionally biased region" description="Acidic residues" evidence="1">
    <location>
        <begin position="1"/>
        <end position="10"/>
    </location>
</feature>
<dbReference type="OrthoDB" id="6369924at2759"/>
<feature type="compositionally biased region" description="Basic and acidic residues" evidence="1">
    <location>
        <begin position="26"/>
        <end position="38"/>
    </location>
</feature>
<dbReference type="Gene3D" id="3.30.420.10">
    <property type="entry name" value="Ribonuclease H-like superfamily/Ribonuclease H"/>
    <property type="match status" value="1"/>
</dbReference>
<feature type="region of interest" description="Disordered" evidence="1">
    <location>
        <begin position="1"/>
        <end position="38"/>
    </location>
</feature>
<sequence length="402" mass="46501">MSEKEVEEVWSENKAARGRKKKKQRGRSERGLENRFSKELTKAQKENLLAVREVEDWEERVIMGKGKNVDLESKRKTEEAIKAMKSREKQLKTGGHMELFNDQIDELEENEFIQEVKPKDNEEEFSNRPAMVQQIGRLPGIRIVKEQSLFECTSVDLFGPLSVKVSRNKSLEGQVVIFSYLTSRTINLEWTYDLCGGGKGLSSVKFLSAFQRFVTLRGVRAGVMYSDQENNLVGARKEVKKICDHWSELMKNETVRTKDLEWKWNCSLASHMNGAVETNPLDEAGFIRPKSLLYGEEIILDHLDVAESRYLRRRTKWYKTRENINKGDYVMEKSLNPGGIMPKGDGKVSIVTKTYPREDGFVRKVRIMTLTGEYDRPISKLCLLATRRELEEDCVHMEKLYV</sequence>
<dbReference type="EMBL" id="HG994581">
    <property type="protein sequence ID" value="CAF2871025.1"/>
    <property type="molecule type" value="Genomic_DNA"/>
</dbReference>
<organism evidence="2 3">
    <name type="scientific">Lepeophtheirus salmonis</name>
    <name type="common">Salmon louse</name>
    <name type="synonym">Caligus salmonis</name>
    <dbReference type="NCBI Taxonomy" id="72036"/>
    <lineage>
        <taxon>Eukaryota</taxon>
        <taxon>Metazoa</taxon>
        <taxon>Ecdysozoa</taxon>
        <taxon>Arthropoda</taxon>
        <taxon>Crustacea</taxon>
        <taxon>Multicrustacea</taxon>
        <taxon>Hexanauplia</taxon>
        <taxon>Copepoda</taxon>
        <taxon>Siphonostomatoida</taxon>
        <taxon>Caligidae</taxon>
        <taxon>Lepeophtheirus</taxon>
    </lineage>
</organism>
<dbReference type="InterPro" id="IPR036397">
    <property type="entry name" value="RNaseH_sf"/>
</dbReference>
<keyword evidence="3" id="KW-1185">Reference proteome</keyword>
<feature type="compositionally biased region" description="Basic residues" evidence="1">
    <location>
        <begin position="16"/>
        <end position="25"/>
    </location>
</feature>
<evidence type="ECO:0000256" key="1">
    <source>
        <dbReference type="SAM" id="MobiDB-lite"/>
    </source>
</evidence>
<dbReference type="GO" id="GO:0003676">
    <property type="term" value="F:nucleic acid binding"/>
    <property type="evidence" value="ECO:0007669"/>
    <property type="project" value="InterPro"/>
</dbReference>
<dbReference type="Pfam" id="PF18701">
    <property type="entry name" value="DUF5641"/>
    <property type="match status" value="1"/>
</dbReference>
<gene>
    <name evidence="2" type="ORF">LSAA_6700</name>
</gene>
<evidence type="ECO:0000313" key="2">
    <source>
        <dbReference type="EMBL" id="CAF2871025.1"/>
    </source>
</evidence>
<evidence type="ECO:0000313" key="3">
    <source>
        <dbReference type="Proteomes" id="UP000675881"/>
    </source>
</evidence>
<dbReference type="Proteomes" id="UP000675881">
    <property type="component" value="Chromosome 2"/>
</dbReference>
<reference evidence="2" key="1">
    <citation type="submission" date="2021-02" db="EMBL/GenBank/DDBJ databases">
        <authorList>
            <person name="Bekaert M."/>
        </authorList>
    </citation>
    <scope>NUCLEOTIDE SEQUENCE</scope>
    <source>
        <strain evidence="2">IoA-00</strain>
    </source>
</reference>
<name>A0A7R8H5P0_LEPSM</name>
<dbReference type="AlphaFoldDB" id="A0A7R8H5P0"/>
<accession>A0A7R8H5P0</accession>
<protein>
    <submittedName>
        <fullName evidence="2">(salmon louse) hypothetical protein</fullName>
    </submittedName>
</protein>
<dbReference type="InterPro" id="IPR040676">
    <property type="entry name" value="DUF5641"/>
</dbReference>
<proteinExistence type="predicted"/>